<dbReference type="Proteomes" id="UP001239111">
    <property type="component" value="Chromosome 1"/>
</dbReference>
<evidence type="ECO:0000313" key="1">
    <source>
        <dbReference type="EMBL" id="KAJ8683594.1"/>
    </source>
</evidence>
<reference evidence="1" key="1">
    <citation type="submission" date="2023-04" db="EMBL/GenBank/DDBJ databases">
        <title>A chromosome-level genome assembly of the parasitoid wasp Eretmocerus hayati.</title>
        <authorList>
            <person name="Zhong Y."/>
            <person name="Liu S."/>
            <person name="Liu Y."/>
        </authorList>
    </citation>
    <scope>NUCLEOTIDE SEQUENCE</scope>
    <source>
        <strain evidence="1">ZJU_SS_LIU_2023</strain>
    </source>
</reference>
<comment type="caution">
    <text evidence="1">The sequence shown here is derived from an EMBL/GenBank/DDBJ whole genome shotgun (WGS) entry which is preliminary data.</text>
</comment>
<sequence length="237" mass="26979">MPKKTAMQEKVLAECVQDVLKPLNFRGEEFIYCANYEDEIGIDSLEDGEPHGGNVYSNILEEIRIKNKKIRKAEPLLNRLESFRNVVENQITVPIMGVSSRWNSTCDMREQSCSLKLALTTIWDNCDGLMRYGNVTSEPNFIPSLLSPPLFVYDPEIAPPFPPLHILNGHSKSFLDIQEIPQKNFIAPSEQQNVEVHCATVRVILNMPSLVDDARLTSHAQQIVQPEPRVDDMPYNW</sequence>
<gene>
    <name evidence="1" type="ORF">QAD02_019386</name>
</gene>
<name>A0ACC2PJW3_9HYME</name>
<protein>
    <submittedName>
        <fullName evidence="1">Uncharacterized protein</fullName>
    </submittedName>
</protein>
<accession>A0ACC2PJW3</accession>
<evidence type="ECO:0000313" key="2">
    <source>
        <dbReference type="Proteomes" id="UP001239111"/>
    </source>
</evidence>
<proteinExistence type="predicted"/>
<keyword evidence="2" id="KW-1185">Reference proteome</keyword>
<dbReference type="EMBL" id="CM056741">
    <property type="protein sequence ID" value="KAJ8683594.1"/>
    <property type="molecule type" value="Genomic_DNA"/>
</dbReference>
<organism evidence="1 2">
    <name type="scientific">Eretmocerus hayati</name>
    <dbReference type="NCBI Taxonomy" id="131215"/>
    <lineage>
        <taxon>Eukaryota</taxon>
        <taxon>Metazoa</taxon>
        <taxon>Ecdysozoa</taxon>
        <taxon>Arthropoda</taxon>
        <taxon>Hexapoda</taxon>
        <taxon>Insecta</taxon>
        <taxon>Pterygota</taxon>
        <taxon>Neoptera</taxon>
        <taxon>Endopterygota</taxon>
        <taxon>Hymenoptera</taxon>
        <taxon>Apocrita</taxon>
        <taxon>Proctotrupomorpha</taxon>
        <taxon>Chalcidoidea</taxon>
        <taxon>Aphelinidae</taxon>
        <taxon>Aphelininae</taxon>
        <taxon>Eretmocerus</taxon>
    </lineage>
</organism>